<evidence type="ECO:0000256" key="3">
    <source>
        <dbReference type="ARBA" id="ARBA00022801"/>
    </source>
</evidence>
<gene>
    <name evidence="9" type="ORF">K402DRAFT_419309</name>
</gene>
<organism evidence="9 10">
    <name type="scientific">Aulographum hederae CBS 113979</name>
    <dbReference type="NCBI Taxonomy" id="1176131"/>
    <lineage>
        <taxon>Eukaryota</taxon>
        <taxon>Fungi</taxon>
        <taxon>Dikarya</taxon>
        <taxon>Ascomycota</taxon>
        <taxon>Pezizomycotina</taxon>
        <taxon>Dothideomycetes</taxon>
        <taxon>Pleosporomycetidae</taxon>
        <taxon>Aulographales</taxon>
        <taxon>Aulographaceae</taxon>
    </lineage>
</organism>
<dbReference type="Pfam" id="PF00082">
    <property type="entry name" value="Peptidase_S8"/>
    <property type="match status" value="1"/>
</dbReference>
<dbReference type="PROSITE" id="PS51892">
    <property type="entry name" value="SUBTILASE"/>
    <property type="match status" value="1"/>
</dbReference>
<evidence type="ECO:0000256" key="1">
    <source>
        <dbReference type="ARBA" id="ARBA00011073"/>
    </source>
</evidence>
<keyword evidence="4 5" id="KW-0720">Serine protease</keyword>
<dbReference type="EMBL" id="ML977148">
    <property type="protein sequence ID" value="KAF1988454.1"/>
    <property type="molecule type" value="Genomic_DNA"/>
</dbReference>
<evidence type="ECO:0000256" key="2">
    <source>
        <dbReference type="ARBA" id="ARBA00022670"/>
    </source>
</evidence>
<dbReference type="GO" id="GO:0006508">
    <property type="term" value="P:proteolysis"/>
    <property type="evidence" value="ECO:0007669"/>
    <property type="project" value="UniProtKB-KW"/>
</dbReference>
<feature type="signal peptide" evidence="7">
    <location>
        <begin position="1"/>
        <end position="25"/>
    </location>
</feature>
<dbReference type="PROSITE" id="PS00136">
    <property type="entry name" value="SUBTILASE_ASP"/>
    <property type="match status" value="1"/>
</dbReference>
<feature type="active site" description="Charge relay system" evidence="5">
    <location>
        <position position="224"/>
    </location>
</feature>
<protein>
    <submittedName>
        <fullName evidence="9">Subtilisin-like protein</fullName>
    </submittedName>
</protein>
<keyword evidence="10" id="KW-1185">Reference proteome</keyword>
<evidence type="ECO:0000259" key="8">
    <source>
        <dbReference type="Pfam" id="PF00082"/>
    </source>
</evidence>
<evidence type="ECO:0000256" key="6">
    <source>
        <dbReference type="RuleBase" id="RU003355"/>
    </source>
</evidence>
<comment type="similarity">
    <text evidence="1 5 6">Belongs to the peptidase S8 family.</text>
</comment>
<name>A0A6G1H5V9_9PEZI</name>
<keyword evidence="3 5" id="KW-0378">Hydrolase</keyword>
<reference evidence="9" key="1">
    <citation type="journal article" date="2020" name="Stud. Mycol.">
        <title>101 Dothideomycetes genomes: a test case for predicting lifestyles and emergence of pathogens.</title>
        <authorList>
            <person name="Haridas S."/>
            <person name="Albert R."/>
            <person name="Binder M."/>
            <person name="Bloem J."/>
            <person name="Labutti K."/>
            <person name="Salamov A."/>
            <person name="Andreopoulos B."/>
            <person name="Baker S."/>
            <person name="Barry K."/>
            <person name="Bills G."/>
            <person name="Bluhm B."/>
            <person name="Cannon C."/>
            <person name="Castanera R."/>
            <person name="Culley D."/>
            <person name="Daum C."/>
            <person name="Ezra D."/>
            <person name="Gonzalez J."/>
            <person name="Henrissat B."/>
            <person name="Kuo A."/>
            <person name="Liang C."/>
            <person name="Lipzen A."/>
            <person name="Lutzoni F."/>
            <person name="Magnuson J."/>
            <person name="Mondo S."/>
            <person name="Nolan M."/>
            <person name="Ohm R."/>
            <person name="Pangilinan J."/>
            <person name="Park H.-J."/>
            <person name="Ramirez L."/>
            <person name="Alfaro M."/>
            <person name="Sun H."/>
            <person name="Tritt A."/>
            <person name="Yoshinaga Y."/>
            <person name="Zwiers L.-H."/>
            <person name="Turgeon B."/>
            <person name="Goodwin S."/>
            <person name="Spatafora J."/>
            <person name="Crous P."/>
            <person name="Grigoriev I."/>
        </authorList>
    </citation>
    <scope>NUCLEOTIDE SEQUENCE</scope>
    <source>
        <strain evidence="9">CBS 113979</strain>
    </source>
</reference>
<feature type="domain" description="Peptidase S8/S53" evidence="8">
    <location>
        <begin position="176"/>
        <end position="410"/>
    </location>
</feature>
<dbReference type="InterPro" id="IPR036852">
    <property type="entry name" value="Peptidase_S8/S53_dom_sf"/>
</dbReference>
<dbReference type="InterPro" id="IPR023828">
    <property type="entry name" value="Peptidase_S8_Ser-AS"/>
</dbReference>
<feature type="chain" id="PRO_5026071361" evidence="7">
    <location>
        <begin position="26"/>
        <end position="573"/>
    </location>
</feature>
<evidence type="ECO:0000256" key="7">
    <source>
        <dbReference type="SAM" id="SignalP"/>
    </source>
</evidence>
<dbReference type="SUPFAM" id="SSF52743">
    <property type="entry name" value="Subtilisin-like"/>
    <property type="match status" value="1"/>
</dbReference>
<evidence type="ECO:0000256" key="4">
    <source>
        <dbReference type="ARBA" id="ARBA00022825"/>
    </source>
</evidence>
<dbReference type="OrthoDB" id="206201at2759"/>
<keyword evidence="2 5" id="KW-0645">Protease</keyword>
<dbReference type="InterPro" id="IPR023827">
    <property type="entry name" value="Peptidase_S8_Asp-AS"/>
</dbReference>
<dbReference type="Gene3D" id="3.40.50.200">
    <property type="entry name" value="Peptidase S8/S53 domain"/>
    <property type="match status" value="1"/>
</dbReference>
<dbReference type="InterPro" id="IPR015500">
    <property type="entry name" value="Peptidase_S8_subtilisin-rel"/>
</dbReference>
<keyword evidence="7" id="KW-0732">Signal</keyword>
<dbReference type="Proteomes" id="UP000800041">
    <property type="component" value="Unassembled WGS sequence"/>
</dbReference>
<evidence type="ECO:0000313" key="10">
    <source>
        <dbReference type="Proteomes" id="UP000800041"/>
    </source>
</evidence>
<dbReference type="PANTHER" id="PTHR43806">
    <property type="entry name" value="PEPTIDASE S8"/>
    <property type="match status" value="1"/>
</dbReference>
<feature type="active site" description="Charge relay system" evidence="5">
    <location>
        <position position="185"/>
    </location>
</feature>
<dbReference type="PRINTS" id="PR00723">
    <property type="entry name" value="SUBTILISIN"/>
</dbReference>
<evidence type="ECO:0000313" key="9">
    <source>
        <dbReference type="EMBL" id="KAF1988454.1"/>
    </source>
</evidence>
<dbReference type="InterPro" id="IPR000209">
    <property type="entry name" value="Peptidase_S8/S53_dom"/>
</dbReference>
<sequence>MYRIAPFRLLTNLLLFFPFATLGLSEPAPFREKTSSPIPDKYIVTLQANHTYEAHFNFIGRNLSEPENDFTLIRGINAYACKMDPFLVHQQVRLDPGVKAVEEVGRIHRHDSIDHGESTEEFRPLDHRSEDKAIEKRWSPGIKSNMIWNARMLTAEGKLMQPIPEEAPGEYLNGSGHGVCVYVMDTGVSINHWMFQGRAVNFKDYPGSPFRYTDDPDVSDTKGHGTHVAGIVMQNAPWATIVNVKVLGENENDMAAIQAINDITDEHLFYRSDPNKIRDGWRGSVINMSFWFEFDSDALNAALKRAHEAGISMATSAGNGKNGEGTKYPTHPCWSPYVICVGASTIDYEKAKFSNYGEAINIWAPGKDVWSANGGIDGGWRLMSGTSQASPAVAGVMAIWVSYECIWAWAGLVYQILYENHLENAIDSNYRGNRSLINTGLNHPKKRWDVPYLNAPQEEIHRTKYEAQQASEIRAYSYTDIPALSTVTYSGPTNAIPTDPAPTAEMDTGYGLGAGPTVCMINTTDTGECTCACADGWTMLFSPDNTLWDCKSPSGLYGPVGCATGVERQCERC</sequence>
<evidence type="ECO:0000256" key="5">
    <source>
        <dbReference type="PROSITE-ProRule" id="PRU01240"/>
    </source>
</evidence>
<feature type="active site" description="Charge relay system" evidence="5">
    <location>
        <position position="387"/>
    </location>
</feature>
<proteinExistence type="inferred from homology"/>
<dbReference type="InterPro" id="IPR050131">
    <property type="entry name" value="Peptidase_S8_subtilisin-like"/>
</dbReference>
<dbReference type="AlphaFoldDB" id="A0A6G1H5V9"/>
<dbReference type="GO" id="GO:0004252">
    <property type="term" value="F:serine-type endopeptidase activity"/>
    <property type="evidence" value="ECO:0007669"/>
    <property type="project" value="UniProtKB-UniRule"/>
</dbReference>
<accession>A0A6G1H5V9</accession>
<dbReference type="PANTHER" id="PTHR43806:SF11">
    <property type="entry name" value="CEREVISIN-RELATED"/>
    <property type="match status" value="1"/>
</dbReference>
<dbReference type="PROSITE" id="PS00138">
    <property type="entry name" value="SUBTILASE_SER"/>
    <property type="match status" value="1"/>
</dbReference>